<evidence type="ECO:0000313" key="3">
    <source>
        <dbReference type="EMBL" id="MEK9511165.1"/>
    </source>
</evidence>
<accession>A0ABU9EKG5</accession>
<dbReference type="InterPro" id="IPR051465">
    <property type="entry name" value="Cell_Envelope_Struct_Comp"/>
</dbReference>
<protein>
    <submittedName>
        <fullName evidence="3">S-layer homology domain-containing protein</fullName>
    </submittedName>
</protein>
<dbReference type="Proteomes" id="UP001387447">
    <property type="component" value="Unassembled WGS sequence"/>
</dbReference>
<keyword evidence="4" id="KW-1185">Reference proteome</keyword>
<dbReference type="InterPro" id="IPR001119">
    <property type="entry name" value="SLH_dom"/>
</dbReference>
<name>A0ABU9EKG5_LIMFS</name>
<proteinExistence type="predicted"/>
<dbReference type="EMBL" id="JBBWYZ010000004">
    <property type="protein sequence ID" value="MEK9511165.1"/>
    <property type="molecule type" value="Genomic_DNA"/>
</dbReference>
<evidence type="ECO:0000256" key="1">
    <source>
        <dbReference type="SAM" id="Coils"/>
    </source>
</evidence>
<evidence type="ECO:0000259" key="2">
    <source>
        <dbReference type="PROSITE" id="PS51272"/>
    </source>
</evidence>
<gene>
    <name evidence="3" type="ORF">AAEJ74_05530</name>
</gene>
<dbReference type="RefSeq" id="WP_228116422.1">
    <property type="nucleotide sequence ID" value="NZ_JBBWYZ010000004.1"/>
</dbReference>
<sequence length="145" mass="16108">MLFLFGLSIMLRSQLSKFKLAVFGAIFVVVLAVFGLLIVPSNPPAQAQNLPVDVQPTDFFFQSLQSLIERYDCFSTFPDGTFRGNRALTRFELAVYLSSCMNSLEQNLTTSGTHGITKSQVAALQNRIDALQQQVNQRRSSTPVN</sequence>
<feature type="domain" description="SLH" evidence="2">
    <location>
        <begin position="47"/>
        <end position="111"/>
    </location>
</feature>
<keyword evidence="1" id="KW-0175">Coiled coil</keyword>
<dbReference type="PANTHER" id="PTHR43308:SF1">
    <property type="entry name" value="OUTER MEMBRANE PROTEIN ALPHA"/>
    <property type="match status" value="1"/>
</dbReference>
<dbReference type="PANTHER" id="PTHR43308">
    <property type="entry name" value="OUTER MEMBRANE PROTEIN ALPHA-RELATED"/>
    <property type="match status" value="1"/>
</dbReference>
<dbReference type="Pfam" id="PF00395">
    <property type="entry name" value="SLH"/>
    <property type="match status" value="1"/>
</dbReference>
<organism evidence="3 4">
    <name type="scientific">Limnospira fusiformis PMC 851.14</name>
    <dbReference type="NCBI Taxonomy" id="2219512"/>
    <lineage>
        <taxon>Bacteria</taxon>
        <taxon>Bacillati</taxon>
        <taxon>Cyanobacteriota</taxon>
        <taxon>Cyanophyceae</taxon>
        <taxon>Oscillatoriophycideae</taxon>
        <taxon>Oscillatoriales</taxon>
        <taxon>Sirenicapillariaceae</taxon>
        <taxon>Limnospira</taxon>
    </lineage>
</organism>
<dbReference type="PROSITE" id="PS51272">
    <property type="entry name" value="SLH"/>
    <property type="match status" value="1"/>
</dbReference>
<reference evidence="3 4" key="1">
    <citation type="journal article" date="2024" name="Front. Microbiol.">
        <title>Transcriptomic insights into the dominance of two phototrophs throughout the water column of a tropical hypersaline-alkaline crater lake (Dziani Dzaha, Mayotte).</title>
        <authorList>
            <person name="Duperron S."/>
            <person name="Halary S."/>
            <person name="Bouly J.-P."/>
            <person name="Roussel T."/>
            <person name="Hugoni M."/>
            <person name="Bruto M."/>
            <person name="Oger P."/>
            <person name="Duval C."/>
            <person name="Woo A."/>
            <person name="Jezequiel D."/>
            <person name="Ader M."/>
            <person name="Leboulanger C."/>
            <person name="Agogue H."/>
            <person name="Grossi V."/>
            <person name="Trousselier M."/>
            <person name="Bernard C."/>
        </authorList>
    </citation>
    <scope>NUCLEOTIDE SEQUENCE [LARGE SCALE GENOMIC DNA]</scope>
    <source>
        <strain evidence="3 4">PMC 851.14</strain>
    </source>
</reference>
<feature type="coiled-coil region" evidence="1">
    <location>
        <begin position="114"/>
        <end position="141"/>
    </location>
</feature>
<evidence type="ECO:0000313" key="4">
    <source>
        <dbReference type="Proteomes" id="UP001387447"/>
    </source>
</evidence>
<comment type="caution">
    <text evidence="3">The sequence shown here is derived from an EMBL/GenBank/DDBJ whole genome shotgun (WGS) entry which is preliminary data.</text>
</comment>